<reference evidence="3 4" key="1">
    <citation type="submission" date="2024-10" db="EMBL/GenBank/DDBJ databases">
        <title>The Natural Products Discovery Center: Release of the First 8490 Sequenced Strains for Exploring Actinobacteria Biosynthetic Diversity.</title>
        <authorList>
            <person name="Kalkreuter E."/>
            <person name="Kautsar S.A."/>
            <person name="Yang D."/>
            <person name="Bader C.D."/>
            <person name="Teijaro C.N."/>
            <person name="Fluegel L."/>
            <person name="Davis C.M."/>
            <person name="Simpson J.R."/>
            <person name="Lauterbach L."/>
            <person name="Steele A.D."/>
            <person name="Gui C."/>
            <person name="Meng S."/>
            <person name="Li G."/>
            <person name="Viehrig K."/>
            <person name="Ye F."/>
            <person name="Su P."/>
            <person name="Kiefer A.F."/>
            <person name="Nichols A."/>
            <person name="Cepeda A.J."/>
            <person name="Yan W."/>
            <person name="Fan B."/>
            <person name="Jiang Y."/>
            <person name="Adhikari A."/>
            <person name="Zheng C.-J."/>
            <person name="Schuster L."/>
            <person name="Cowan T.M."/>
            <person name="Smanski M.J."/>
            <person name="Chevrette M.G."/>
            <person name="De Carvalho L.P.S."/>
            <person name="Shen B."/>
        </authorList>
    </citation>
    <scope>NUCLEOTIDE SEQUENCE [LARGE SCALE GENOMIC DNA]</scope>
    <source>
        <strain evidence="3 4">NPDC050545</strain>
    </source>
</reference>
<evidence type="ECO:0000313" key="3">
    <source>
        <dbReference type="EMBL" id="MFI6501410.1"/>
    </source>
</evidence>
<dbReference type="Pfam" id="PF01464">
    <property type="entry name" value="SLT"/>
    <property type="match status" value="1"/>
</dbReference>
<dbReference type="Gene3D" id="1.10.530.10">
    <property type="match status" value="1"/>
</dbReference>
<evidence type="ECO:0000259" key="2">
    <source>
        <dbReference type="Pfam" id="PF01464"/>
    </source>
</evidence>
<feature type="domain" description="Transglycosylase SLT" evidence="2">
    <location>
        <begin position="289"/>
        <end position="364"/>
    </location>
</feature>
<dbReference type="InterPro" id="IPR023346">
    <property type="entry name" value="Lysozyme-like_dom_sf"/>
</dbReference>
<feature type="compositionally biased region" description="Gly residues" evidence="1">
    <location>
        <begin position="217"/>
        <end position="244"/>
    </location>
</feature>
<keyword evidence="4" id="KW-1185">Reference proteome</keyword>
<gene>
    <name evidence="3" type="ORF">ACIBG2_28805</name>
</gene>
<dbReference type="SUPFAM" id="SSF53955">
    <property type="entry name" value="Lysozyme-like"/>
    <property type="match status" value="1"/>
</dbReference>
<sequence>MSETEDSMPGITALAEKRNKVTGNPAAIRLLATHWRTAAGNVVEHTGALSRAVKQVTGAWRGVSADAFAKYMATYGRAGDELHDALADGANALDTAATALETAQGKLNTLYTNTVTRANEYRTRYKKENPGATEAQIKPGVTDIVSQANKDADPLVTEAADAVDKAEAAVRKALRDREITFNATNKPGDQNFTPKPGTKLAWERRPKSEVRNTDLSGYGGGSGGGNGGGSPGGGGAAPGAGGGAPAPKAEVVAWIKEALTIIKANAAKLKAERGIDVSDLDPDDPQDVNRIWTIIFHESGGNPKAINNWDINAENGVPSQGLMQTIPPTFNAHKLSGYGNILGPVDNIIAGALYTYDRYGNLANHPGIKSLENGGGYKPY</sequence>
<dbReference type="EMBL" id="JBITGY010000008">
    <property type="protein sequence ID" value="MFI6501410.1"/>
    <property type="molecule type" value="Genomic_DNA"/>
</dbReference>
<dbReference type="CDD" id="cd13402">
    <property type="entry name" value="LT_TF-like"/>
    <property type="match status" value="1"/>
</dbReference>
<dbReference type="InterPro" id="IPR010310">
    <property type="entry name" value="T7SS_ESAT-6-like"/>
</dbReference>
<feature type="compositionally biased region" description="Basic and acidic residues" evidence="1">
    <location>
        <begin position="201"/>
        <end position="212"/>
    </location>
</feature>
<evidence type="ECO:0000256" key="1">
    <source>
        <dbReference type="SAM" id="MobiDB-lite"/>
    </source>
</evidence>
<feature type="region of interest" description="Disordered" evidence="1">
    <location>
        <begin position="181"/>
        <end position="246"/>
    </location>
</feature>
<dbReference type="Gene3D" id="1.10.287.1060">
    <property type="entry name" value="ESAT-6-like"/>
    <property type="match status" value="1"/>
</dbReference>
<proteinExistence type="predicted"/>
<dbReference type="RefSeq" id="WP_397085971.1">
    <property type="nucleotide sequence ID" value="NZ_JBITGY010000008.1"/>
</dbReference>
<feature type="compositionally biased region" description="Polar residues" evidence="1">
    <location>
        <begin position="181"/>
        <end position="193"/>
    </location>
</feature>
<protein>
    <submittedName>
        <fullName evidence="3">Transglycosylase SLT domain-containing protein</fullName>
    </submittedName>
</protein>
<comment type="caution">
    <text evidence="3">The sequence shown here is derived from an EMBL/GenBank/DDBJ whole genome shotgun (WGS) entry which is preliminary data.</text>
</comment>
<dbReference type="Pfam" id="PF06013">
    <property type="entry name" value="WXG100"/>
    <property type="match status" value="1"/>
</dbReference>
<organism evidence="3 4">
    <name type="scientific">Nonomuraea typhae</name>
    <dbReference type="NCBI Taxonomy" id="2603600"/>
    <lineage>
        <taxon>Bacteria</taxon>
        <taxon>Bacillati</taxon>
        <taxon>Actinomycetota</taxon>
        <taxon>Actinomycetes</taxon>
        <taxon>Streptosporangiales</taxon>
        <taxon>Streptosporangiaceae</taxon>
        <taxon>Nonomuraea</taxon>
    </lineage>
</organism>
<dbReference type="SUPFAM" id="SSF140453">
    <property type="entry name" value="EsxAB dimer-like"/>
    <property type="match status" value="1"/>
</dbReference>
<dbReference type="InterPro" id="IPR036689">
    <property type="entry name" value="ESAT-6-like_sf"/>
</dbReference>
<name>A0ABW7Z0M7_9ACTN</name>
<dbReference type="InterPro" id="IPR008258">
    <property type="entry name" value="Transglycosylase_SLT_dom_1"/>
</dbReference>
<dbReference type="Proteomes" id="UP001612741">
    <property type="component" value="Unassembled WGS sequence"/>
</dbReference>
<accession>A0ABW7Z0M7</accession>
<evidence type="ECO:0000313" key="4">
    <source>
        <dbReference type="Proteomes" id="UP001612741"/>
    </source>
</evidence>